<comment type="caution">
    <text evidence="3">The sequence shown here is derived from an EMBL/GenBank/DDBJ whole genome shotgun (WGS) entry which is preliminary data.</text>
</comment>
<keyword evidence="1" id="KW-0658">Purine biosynthesis</keyword>
<dbReference type="PANTHER" id="PTHR23046">
    <property type="entry name" value="PHOSPHORIBOSYLAMINOIMIDAZOLE CARBOXYLASE CATALYTIC SUBUNIT"/>
    <property type="match status" value="1"/>
</dbReference>
<dbReference type="SMART" id="SM01001">
    <property type="entry name" value="AIRC"/>
    <property type="match status" value="1"/>
</dbReference>
<accession>A0A1G2GQF1</accession>
<dbReference type="InterPro" id="IPR024694">
    <property type="entry name" value="PurE_prokaryotes"/>
</dbReference>
<feature type="domain" description="PurE" evidence="2">
    <location>
        <begin position="6"/>
        <end position="145"/>
    </location>
</feature>
<dbReference type="Pfam" id="PF00731">
    <property type="entry name" value="AIRC"/>
    <property type="match status" value="1"/>
</dbReference>
<dbReference type="Gene3D" id="3.40.50.1970">
    <property type="match status" value="1"/>
</dbReference>
<dbReference type="GO" id="GO:0006189">
    <property type="term" value="P:'de novo' IMP biosynthetic process"/>
    <property type="evidence" value="ECO:0007669"/>
    <property type="project" value="InterPro"/>
</dbReference>
<evidence type="ECO:0000256" key="1">
    <source>
        <dbReference type="ARBA" id="ARBA00022755"/>
    </source>
</evidence>
<dbReference type="EMBL" id="MHNW01000047">
    <property type="protein sequence ID" value="OGZ52433.1"/>
    <property type="molecule type" value="Genomic_DNA"/>
</dbReference>
<gene>
    <name evidence="3" type="ORF">A3B25_01945</name>
</gene>
<proteinExistence type="predicted"/>
<dbReference type="Proteomes" id="UP000179106">
    <property type="component" value="Unassembled WGS sequence"/>
</dbReference>
<evidence type="ECO:0000259" key="2">
    <source>
        <dbReference type="SMART" id="SM01001"/>
    </source>
</evidence>
<dbReference type="PANTHER" id="PTHR23046:SF2">
    <property type="entry name" value="PHOSPHORIBOSYLAMINOIMIDAZOLE CARBOXYLASE"/>
    <property type="match status" value="1"/>
</dbReference>
<name>A0A1G2GQF1_9BACT</name>
<dbReference type="SUPFAM" id="SSF52255">
    <property type="entry name" value="N5-CAIR mutase (phosphoribosylaminoimidazole carboxylase, PurE)"/>
    <property type="match status" value="1"/>
</dbReference>
<protein>
    <recommendedName>
        <fullName evidence="2">PurE domain-containing protein</fullName>
    </recommendedName>
</protein>
<dbReference type="STRING" id="1802126.A3B25_01945"/>
<evidence type="ECO:0000313" key="3">
    <source>
        <dbReference type="EMBL" id="OGZ52433.1"/>
    </source>
</evidence>
<organism evidence="3 4">
    <name type="scientific">Candidatus Ryanbacteria bacterium RIFCSPLOWO2_01_FULL_48_26</name>
    <dbReference type="NCBI Taxonomy" id="1802126"/>
    <lineage>
        <taxon>Bacteria</taxon>
        <taxon>Candidatus Ryaniibacteriota</taxon>
    </lineage>
</organism>
<sequence length="163" mass="17827">MTGNNREIEIVLGSQSDMDQIQGGLEELGKRGVRFRVHIISCHRNPEDLRLYARDRVTEDMIVIAAAGKAAALPGVLQSWLRYFGKELVWVIGVALKGKTPRANTAATLAIDELPDNPVLLQNGTAYFGPEGFAAACRDAATKEFAMKVIPDKPARLDFIMSS</sequence>
<dbReference type="AlphaFoldDB" id="A0A1G2GQF1"/>
<evidence type="ECO:0000313" key="4">
    <source>
        <dbReference type="Proteomes" id="UP000179106"/>
    </source>
</evidence>
<reference evidence="3 4" key="1">
    <citation type="journal article" date="2016" name="Nat. Commun.">
        <title>Thousands of microbial genomes shed light on interconnected biogeochemical processes in an aquifer system.</title>
        <authorList>
            <person name="Anantharaman K."/>
            <person name="Brown C.T."/>
            <person name="Hug L.A."/>
            <person name="Sharon I."/>
            <person name="Castelle C.J."/>
            <person name="Probst A.J."/>
            <person name="Thomas B.C."/>
            <person name="Singh A."/>
            <person name="Wilkins M.J."/>
            <person name="Karaoz U."/>
            <person name="Brodie E.L."/>
            <person name="Williams K.H."/>
            <person name="Hubbard S.S."/>
            <person name="Banfield J.F."/>
        </authorList>
    </citation>
    <scope>NUCLEOTIDE SEQUENCE [LARGE SCALE GENOMIC DNA]</scope>
</reference>
<dbReference type="InterPro" id="IPR000031">
    <property type="entry name" value="PurE_dom"/>
</dbReference>